<dbReference type="Proteomes" id="UP001175261">
    <property type="component" value="Unassembled WGS sequence"/>
</dbReference>
<keyword evidence="1" id="KW-0175">Coiled coil</keyword>
<feature type="coiled-coil region" evidence="1">
    <location>
        <begin position="549"/>
        <end position="576"/>
    </location>
</feature>
<feature type="region of interest" description="Disordered" evidence="2">
    <location>
        <begin position="845"/>
        <end position="871"/>
    </location>
</feature>
<accession>A0AA39GGB0</accession>
<comment type="caution">
    <text evidence="3">The sequence shown here is derived from an EMBL/GenBank/DDBJ whole genome shotgun (WGS) entry which is preliminary data.</text>
</comment>
<keyword evidence="4" id="KW-1185">Reference proteome</keyword>
<dbReference type="EMBL" id="JAPDFR010000005">
    <property type="protein sequence ID" value="KAK0386501.1"/>
    <property type="molecule type" value="Genomic_DNA"/>
</dbReference>
<feature type="compositionally biased region" description="Low complexity" evidence="2">
    <location>
        <begin position="850"/>
        <end position="865"/>
    </location>
</feature>
<evidence type="ECO:0000313" key="3">
    <source>
        <dbReference type="EMBL" id="KAK0386501.1"/>
    </source>
</evidence>
<evidence type="ECO:0000313" key="4">
    <source>
        <dbReference type="Proteomes" id="UP001175261"/>
    </source>
</evidence>
<sequence length="871" mass="95794">MRTKRARTVLNPEGAPTASLFPGRYKASVPNAHCTQALYTEPCLAAGNTTAAPLPPKPPTASVQRPPIKLVSPVQAVTGRAGRRLVPAPNIMPETQSTVQGRPVLSSRSPARAPSRDRGRHGRDHDRDDREGISLNPRKRRAQSPLPRRPSFPRPTTDAEPAGIVNGGAEAPSPPVTRRNSVQGHALQLPIVPSKQPYDVTAASDESIAAGFEKFAKCMSDVAHWFSQRYINSKRVQRLKETLPRHSGGASEYGSQFELHKAQIRDGKTQTELAGDRYSRAIAQAQEAFLSLLAQLESKGILPSGVPSQGVVPNGLDVIKQATLENRIASLENSYRTEIEAQGRRIAFLENKVDVASANDDHQAKKIEELEKLVTKLAKQVQGADSRIEQLIDDASKAKSAASQLAPHAANAAQIADLQALSKDFTRKLRGVEVETDRLAKQVKEMATVKPQPPNHQKAFASKEDLKAFAKTADLGNFVSQNDVKAFALQKDLKLLATKDEIKAFATKEDVKACATSRDIDMLASRTTKEIDSLTSACETKSQTIAKSVEDLRSSLEEASEDMKRFQASVNDLAVAKELIESHNMPSRILALESNTAKKEDLAGINVEHLQTVIKKELAADIELQINNRVAALPRAQSAAVDTPPAASLIADKESVILEARRRLKEDLSVISKTFAPIIDRERQEREKLSTRISDIVADYTALAARVTSVETKPPPASMAELDKIRSDYVALIGQVSSSVHQLQTSLTERANGLTNEMQRIISNVHNLYGQMNGFQHHMTEQYNQVLHQQQNLQGWQQNFSTKTLYRDMVVKMQELVPNGTLARLQNAEVRLENVERDVRLHRPQRMSGTPQMNNTAQMNNTQQMDGARGN</sequence>
<reference evidence="3" key="1">
    <citation type="submission" date="2022-10" db="EMBL/GenBank/DDBJ databases">
        <title>Determination and structural analysis of whole genome sequence of Sarocladium strictum F4-1.</title>
        <authorList>
            <person name="Hu L."/>
            <person name="Jiang Y."/>
        </authorList>
    </citation>
    <scope>NUCLEOTIDE SEQUENCE</scope>
    <source>
        <strain evidence="3">F4-1</strain>
    </source>
</reference>
<evidence type="ECO:0000256" key="1">
    <source>
        <dbReference type="SAM" id="Coils"/>
    </source>
</evidence>
<gene>
    <name evidence="3" type="ORF">NLU13_6336</name>
</gene>
<evidence type="ECO:0000256" key="2">
    <source>
        <dbReference type="SAM" id="MobiDB-lite"/>
    </source>
</evidence>
<organism evidence="3 4">
    <name type="scientific">Sarocladium strictum</name>
    <name type="common">Black bundle disease fungus</name>
    <name type="synonym">Acremonium strictum</name>
    <dbReference type="NCBI Taxonomy" id="5046"/>
    <lineage>
        <taxon>Eukaryota</taxon>
        <taxon>Fungi</taxon>
        <taxon>Dikarya</taxon>
        <taxon>Ascomycota</taxon>
        <taxon>Pezizomycotina</taxon>
        <taxon>Sordariomycetes</taxon>
        <taxon>Hypocreomycetidae</taxon>
        <taxon>Hypocreales</taxon>
        <taxon>Sarocladiaceae</taxon>
        <taxon>Sarocladium</taxon>
    </lineage>
</organism>
<protein>
    <submittedName>
        <fullName evidence="3">Uncharacterized protein</fullName>
    </submittedName>
</protein>
<dbReference type="AlphaFoldDB" id="A0AA39GGB0"/>
<feature type="compositionally biased region" description="Basic and acidic residues" evidence="2">
    <location>
        <begin position="123"/>
        <end position="132"/>
    </location>
</feature>
<feature type="region of interest" description="Disordered" evidence="2">
    <location>
        <begin position="75"/>
        <end position="180"/>
    </location>
</feature>
<name>A0AA39GGB0_SARSR</name>
<proteinExistence type="predicted"/>